<comment type="pathway">
    <text evidence="2">Cell wall biogenesis; peptidoglycan biosynthesis.</text>
</comment>
<dbReference type="InterPro" id="IPR036615">
    <property type="entry name" value="Mur_ligase_C_dom_sf"/>
</dbReference>
<evidence type="ECO:0000256" key="3">
    <source>
        <dbReference type="ARBA" id="ARBA00022490"/>
    </source>
</evidence>
<name>A0A3B0YIE2_9ZZZZ</name>
<dbReference type="Gene3D" id="3.40.50.720">
    <property type="entry name" value="NAD(P)-binding Rossmann-like Domain"/>
    <property type="match status" value="1"/>
</dbReference>
<feature type="domain" description="Mur ligase central" evidence="8">
    <location>
        <begin position="122"/>
        <end position="294"/>
    </location>
</feature>
<dbReference type="SUPFAM" id="SSF53244">
    <property type="entry name" value="MurD-like peptide ligases, peptide-binding domain"/>
    <property type="match status" value="1"/>
</dbReference>
<evidence type="ECO:0000256" key="1">
    <source>
        <dbReference type="ARBA" id="ARBA00004496"/>
    </source>
</evidence>
<proteinExistence type="inferred from homology"/>
<evidence type="ECO:0000256" key="6">
    <source>
        <dbReference type="ARBA" id="ARBA00022840"/>
    </source>
</evidence>
<dbReference type="UniPathway" id="UPA00219"/>
<dbReference type="InterPro" id="IPR036565">
    <property type="entry name" value="Mur-like_cat_sf"/>
</dbReference>
<accession>A0A3B0YIE2</accession>
<dbReference type="GO" id="GO:0005737">
    <property type="term" value="C:cytoplasm"/>
    <property type="evidence" value="ECO:0007669"/>
    <property type="project" value="UniProtKB-SubCell"/>
</dbReference>
<dbReference type="SUPFAM" id="SSF51984">
    <property type="entry name" value="MurCD N-terminal domain"/>
    <property type="match status" value="1"/>
</dbReference>
<evidence type="ECO:0000256" key="5">
    <source>
        <dbReference type="ARBA" id="ARBA00022741"/>
    </source>
</evidence>
<dbReference type="GO" id="GO:0005524">
    <property type="term" value="F:ATP binding"/>
    <property type="evidence" value="ECO:0007669"/>
    <property type="project" value="UniProtKB-KW"/>
</dbReference>
<dbReference type="Pfam" id="PF08245">
    <property type="entry name" value="Mur_ligase_M"/>
    <property type="match status" value="1"/>
</dbReference>
<dbReference type="SUPFAM" id="SSF53623">
    <property type="entry name" value="MurD-like peptide ligases, catalytic domain"/>
    <property type="match status" value="1"/>
</dbReference>
<organism evidence="9">
    <name type="scientific">hydrothermal vent metagenome</name>
    <dbReference type="NCBI Taxonomy" id="652676"/>
    <lineage>
        <taxon>unclassified sequences</taxon>
        <taxon>metagenomes</taxon>
        <taxon>ecological metagenomes</taxon>
    </lineage>
</organism>
<comment type="subcellular location">
    <subcellularLocation>
        <location evidence="1">Cytoplasm</location>
    </subcellularLocation>
</comment>
<keyword evidence="5" id="KW-0547">Nucleotide-binding</keyword>
<evidence type="ECO:0000259" key="8">
    <source>
        <dbReference type="Pfam" id="PF08245"/>
    </source>
</evidence>
<dbReference type="Pfam" id="PF21799">
    <property type="entry name" value="MurD-like_N"/>
    <property type="match status" value="1"/>
</dbReference>
<dbReference type="InterPro" id="IPR013221">
    <property type="entry name" value="Mur_ligase_cen"/>
</dbReference>
<dbReference type="PANTHER" id="PTHR43692">
    <property type="entry name" value="UDP-N-ACETYLMURAMOYLALANINE--D-GLUTAMATE LIGASE"/>
    <property type="match status" value="1"/>
</dbReference>
<dbReference type="Pfam" id="PF02875">
    <property type="entry name" value="Mur_ligase_C"/>
    <property type="match status" value="1"/>
</dbReference>
<dbReference type="NCBIfam" id="TIGR01087">
    <property type="entry name" value="murD"/>
    <property type="match status" value="1"/>
</dbReference>
<keyword evidence="3" id="KW-0963">Cytoplasm</keyword>
<keyword evidence="4 9" id="KW-0436">Ligase</keyword>
<keyword evidence="6" id="KW-0067">ATP-binding</keyword>
<feature type="domain" description="Mur ligase C-terminal" evidence="7">
    <location>
        <begin position="317"/>
        <end position="429"/>
    </location>
</feature>
<dbReference type="AlphaFoldDB" id="A0A3B0YIE2"/>
<dbReference type="InterPro" id="IPR005762">
    <property type="entry name" value="MurD"/>
</dbReference>
<dbReference type="GO" id="GO:0009252">
    <property type="term" value="P:peptidoglycan biosynthetic process"/>
    <property type="evidence" value="ECO:0007669"/>
    <property type="project" value="UniProtKB-UniPathway"/>
</dbReference>
<dbReference type="HAMAP" id="MF_00639">
    <property type="entry name" value="MurD"/>
    <property type="match status" value="1"/>
</dbReference>
<evidence type="ECO:0000259" key="7">
    <source>
        <dbReference type="Pfam" id="PF02875"/>
    </source>
</evidence>
<dbReference type="GO" id="GO:0051301">
    <property type="term" value="P:cell division"/>
    <property type="evidence" value="ECO:0007669"/>
    <property type="project" value="InterPro"/>
</dbReference>
<dbReference type="Gene3D" id="3.40.1190.10">
    <property type="entry name" value="Mur-like, catalytic domain"/>
    <property type="match status" value="1"/>
</dbReference>
<protein>
    <submittedName>
        <fullName evidence="9">UDP-N-acetylmuramoylalanine--D-glutamate ligase</fullName>
        <ecNumber evidence="9">6.3.2.9</ecNumber>
    </submittedName>
</protein>
<evidence type="ECO:0000313" key="9">
    <source>
        <dbReference type="EMBL" id="VAW80675.1"/>
    </source>
</evidence>
<evidence type="ECO:0000256" key="4">
    <source>
        <dbReference type="ARBA" id="ARBA00022598"/>
    </source>
</evidence>
<dbReference type="PANTHER" id="PTHR43692:SF1">
    <property type="entry name" value="UDP-N-ACETYLMURAMOYLALANINE--D-GLUTAMATE LIGASE"/>
    <property type="match status" value="1"/>
</dbReference>
<reference evidence="9" key="1">
    <citation type="submission" date="2018-06" db="EMBL/GenBank/DDBJ databases">
        <authorList>
            <person name="Zhirakovskaya E."/>
        </authorList>
    </citation>
    <scope>NUCLEOTIDE SEQUENCE</scope>
</reference>
<gene>
    <name evidence="9" type="ORF">MNBD_GAMMA15-114</name>
</gene>
<dbReference type="GO" id="GO:0008764">
    <property type="term" value="F:UDP-N-acetylmuramoylalanine-D-glutamate ligase activity"/>
    <property type="evidence" value="ECO:0007669"/>
    <property type="project" value="UniProtKB-EC"/>
</dbReference>
<dbReference type="Gene3D" id="3.90.190.20">
    <property type="entry name" value="Mur ligase, C-terminal domain"/>
    <property type="match status" value="1"/>
</dbReference>
<sequence length="454" mass="48045">MLAAIDMTEREAGQALRTLVVGLGATGLSCARFLSRAGVSVAVTDSRDQPPGLETLQRELPDVALFLGGFDTEAFARAERIIISPGVSLREPLVAEAQARGVEIIGDVELFARHVSAPIIGITGSNGKSTVTTLLGLMVQQAGRNARVGGNLGVPALNLIEKNEPDVYVLELSSFQLEAVQGLSCLAAVVLNISPDHMDRYDSPLEYAKAKQAIYRHARLQVVNRDDAVAATLAHQNAPVVGFTVGEPRGCDYGVRQIGGALWVVHGDTALMSVAELRMPGRHNLANALAALALGDALGLPVETMLRVLRVFQGLPHRTEWVGEYEGVRWFNDSKATNIGAALAAVQGFDGPLVLIAGGQGKGADFSELATGLDLRVRHVILLGEAAGEIEAALRGKISASRAIDMPEAVQLAAAQAQPGDTVLLSPACASFDMFSSYQQRGESFVQALQEVFE</sequence>
<dbReference type="EC" id="6.3.2.9" evidence="9"/>
<dbReference type="EMBL" id="UOFN01000130">
    <property type="protein sequence ID" value="VAW80675.1"/>
    <property type="molecule type" value="Genomic_DNA"/>
</dbReference>
<dbReference type="InterPro" id="IPR004101">
    <property type="entry name" value="Mur_ligase_C"/>
</dbReference>
<dbReference type="GO" id="GO:0008360">
    <property type="term" value="P:regulation of cell shape"/>
    <property type="evidence" value="ECO:0007669"/>
    <property type="project" value="InterPro"/>
</dbReference>
<evidence type="ECO:0000256" key="2">
    <source>
        <dbReference type="ARBA" id="ARBA00004752"/>
    </source>
</evidence>